<dbReference type="Pfam" id="PF06568">
    <property type="entry name" value="YjiS-like"/>
    <property type="match status" value="1"/>
</dbReference>
<dbReference type="Proteomes" id="UP000027180">
    <property type="component" value="Chromosome"/>
</dbReference>
<reference evidence="2 3" key="1">
    <citation type="submission" date="2013-12" db="EMBL/GenBank/DDBJ databases">
        <title>Complete genome sequence of Rhizobium etli bv. mimosae IE4771.</title>
        <authorList>
            <person name="Bustos P."/>
            <person name="Santamaria R.I."/>
            <person name="Lozano L."/>
            <person name="Ormeno-Orrillo E."/>
            <person name="Rogel M.A."/>
            <person name="Romero D."/>
            <person name="Cevallos M.A."/>
            <person name="Martinez-Romero E."/>
            <person name="Gonzalez V."/>
        </authorList>
    </citation>
    <scope>NUCLEOTIDE SEQUENCE [LARGE SCALE GENOMIC DNA]</scope>
    <source>
        <strain evidence="2 3">IE4771</strain>
    </source>
</reference>
<accession>A0A060HZ43</accession>
<organism evidence="2 3">
    <name type="scientific">Rhizobium etli bv. mimosae str. IE4771</name>
    <dbReference type="NCBI Taxonomy" id="1432050"/>
    <lineage>
        <taxon>Bacteria</taxon>
        <taxon>Pseudomonadati</taxon>
        <taxon>Pseudomonadota</taxon>
        <taxon>Alphaproteobacteria</taxon>
        <taxon>Hyphomicrobiales</taxon>
        <taxon>Rhizobiaceae</taxon>
        <taxon>Rhizobium/Agrobacterium group</taxon>
        <taxon>Rhizobium</taxon>
    </lineage>
</organism>
<dbReference type="InterPro" id="IPR009506">
    <property type="entry name" value="YjiS-like"/>
</dbReference>
<feature type="domain" description="YjiS-like" evidence="1">
    <location>
        <begin position="33"/>
        <end position="65"/>
    </location>
</feature>
<dbReference type="HOGENOM" id="CLU_2651925_0_0_5"/>
<evidence type="ECO:0000259" key="1">
    <source>
        <dbReference type="Pfam" id="PF06568"/>
    </source>
</evidence>
<dbReference type="EMBL" id="CP006986">
    <property type="protein sequence ID" value="AIC26764.1"/>
    <property type="molecule type" value="Genomic_DNA"/>
</dbReference>
<evidence type="ECO:0000313" key="3">
    <source>
        <dbReference type="Proteomes" id="UP000027180"/>
    </source>
</evidence>
<name>A0A060HZ43_RHIET</name>
<dbReference type="RefSeq" id="WP_010046526.1">
    <property type="nucleotide sequence ID" value="NZ_CP006986.1"/>
</dbReference>
<dbReference type="AlphaFoldDB" id="A0A060HZ43"/>
<gene>
    <name evidence="2" type="ORF">IE4771_CH01621</name>
</gene>
<proteinExistence type="predicted"/>
<dbReference type="OrthoDB" id="8399238at2"/>
<sequence>MTLEFDAIFETPRNALRSKLRRTVRRGRGLPAAVEHWLTKRRSRRRLSELTDEDLRDIGLTRAQATAETSKSWFWF</sequence>
<dbReference type="KEGG" id="rei:IE4771_CH01621"/>
<evidence type="ECO:0000313" key="2">
    <source>
        <dbReference type="EMBL" id="AIC26764.1"/>
    </source>
</evidence>
<protein>
    <recommendedName>
        <fullName evidence="1">YjiS-like domain-containing protein</fullName>
    </recommendedName>
</protein>